<feature type="region of interest" description="Disordered" evidence="4">
    <location>
        <begin position="209"/>
        <end position="237"/>
    </location>
</feature>
<dbReference type="Pfam" id="PF12510">
    <property type="entry name" value="Smoothelin"/>
    <property type="match status" value="3"/>
</dbReference>
<feature type="compositionally biased region" description="Polar residues" evidence="4">
    <location>
        <begin position="481"/>
        <end position="501"/>
    </location>
</feature>
<proteinExistence type="inferred from homology"/>
<name>A0A6I8PQ37_XENTR</name>
<comment type="similarity">
    <text evidence="3">Belongs to the smoothelin family.</text>
</comment>
<feature type="compositionally biased region" description="Basic and acidic residues" evidence="4">
    <location>
        <begin position="704"/>
        <end position="729"/>
    </location>
</feature>
<dbReference type="GeneTree" id="ENSGT00940000161655"/>
<dbReference type="PROSITE" id="PS50021">
    <property type="entry name" value="CH"/>
    <property type="match status" value="1"/>
</dbReference>
<evidence type="ECO:0000259" key="5">
    <source>
        <dbReference type="PROSITE" id="PS50021"/>
    </source>
</evidence>
<dbReference type="PANTHER" id="PTHR23167:SF52">
    <property type="entry name" value="SMOOTHELIN"/>
    <property type="match status" value="1"/>
</dbReference>
<feature type="region of interest" description="Disordered" evidence="4">
    <location>
        <begin position="819"/>
        <end position="845"/>
    </location>
</feature>
<feature type="compositionally biased region" description="Low complexity" evidence="4">
    <location>
        <begin position="454"/>
        <end position="475"/>
    </location>
</feature>
<dbReference type="InterPro" id="IPR001715">
    <property type="entry name" value="CH_dom"/>
</dbReference>
<gene>
    <name evidence="6" type="primary">smtn</name>
</gene>
<dbReference type="AlphaFoldDB" id="A0A6I8PQ37"/>
<dbReference type="Pfam" id="PF00307">
    <property type="entry name" value="CH"/>
    <property type="match status" value="1"/>
</dbReference>
<protein>
    <submittedName>
        <fullName evidence="6">Smoothelin</fullName>
    </submittedName>
</protein>
<evidence type="ECO:0000313" key="6">
    <source>
        <dbReference type="Ensembl" id="ENSXETP00000059488"/>
    </source>
</evidence>
<feature type="region of interest" description="Disordered" evidence="4">
    <location>
        <begin position="257"/>
        <end position="300"/>
    </location>
</feature>
<dbReference type="SMART" id="SM00033">
    <property type="entry name" value="CH"/>
    <property type="match status" value="1"/>
</dbReference>
<sequence>MSGERFSCMDEGSLRKLLEVTLDLAERKEIRSAIRELRRKELERCEEALASKRFRSERSHEQENKENQPRADREEQQQRALNALTIRLQNINDLEELTSLLRNSKEYEERKLIRAAIRKVRNDEIEAASLGGMLIRQSSERDNGKLVCKSQDAVGNLVPSLAQEREDLEERQKIRAQIHELRSAQNGGSHIAGSKEIESNMLLRLKVPTKEQLPSSTSSSSSTSSFTSFSSEPSSSSHCQATELLSLSAEFEGQPHNNRNEVFMEPSAEDSGTETREQPNTHVASHKQNVKSEQKPLPVWTGRADSHIISRLGADNKESFPEGVTSASCSEPDDQTSMPPFRRAYSVRDRVKKFSEESSSVTTPALGFRFGSMRAERAPVRGAHVLQQHSLLSVGQENNQKAAQNARFVTKQEVTRTVSGPCTRRLDGIPTAGTQSTNKIQSFKSPFIPELNNSRSTSLKGSSSLSSTGPCTSSREVNRGLPQSQGSFILKQNSGRSQENQLKVPLPMTERGRIDENSDGANTEGPGSLQSSTHLCKSTKGTREETEDTDMKTLLTIEIKDGRNQTTSSRVVGQPGNQRAELMLGLTSSPFRINSGFSTSNDGASSGITTRSIRTETRTTTQSGITSSSNVIKVEAETPQETPQQLEVFLPSTTEKAEPENKGKLTAEDLNAIEEEEVLDKMLDKATDFEERKLIRAAMRDLRQRKREQREKEREQRLQELKNKERESQLARSTETSIRQSETTNHGSAVSTVTKTQRLVQSNDGSKTSSTTTLEASYMKRSENGDTIVQTKSSFSATSKKVGSIFDREDEGLSRANSMTAMERRQAERKKELMKAQSLPKTPATQARKAMIEKMEKESGGSSSPAFAKVATPRSAAFGVPNANSIKQMLLDWCKAKTRGYEHVNIQNFSSSWSDGMAFCALVHNFFPEAFDYNQLNPQNRRKNFDLAFSAAEMLVDCVPLVEVEDMMIMGKRPDSKCVFTYVQSLYNHLRRHEMRLRKSEF</sequence>
<evidence type="ECO:0000256" key="1">
    <source>
        <dbReference type="ARBA" id="ARBA00022553"/>
    </source>
</evidence>
<dbReference type="Ensembl" id="ENSXETT00000064447">
    <property type="protein sequence ID" value="ENSXETP00000059488"/>
    <property type="gene ID" value="ENSXETG00000016155"/>
</dbReference>
<keyword evidence="1" id="KW-0597">Phosphoprotein</keyword>
<reference evidence="6" key="2">
    <citation type="submission" date="2020-05" db="UniProtKB">
        <authorList>
            <consortium name="Ensembl"/>
        </authorList>
    </citation>
    <scope>IDENTIFICATION</scope>
</reference>
<dbReference type="Gene3D" id="1.10.418.10">
    <property type="entry name" value="Calponin-like domain"/>
    <property type="match status" value="1"/>
</dbReference>
<dbReference type="Xenbase" id="XB-GENE-951898">
    <property type="gene designation" value="smtn"/>
</dbReference>
<feature type="compositionally biased region" description="Low complexity" evidence="4">
    <location>
        <begin position="214"/>
        <end position="237"/>
    </location>
</feature>
<feature type="compositionally biased region" description="Polar residues" evidence="4">
    <location>
        <begin position="432"/>
        <end position="444"/>
    </location>
</feature>
<reference evidence="6" key="1">
    <citation type="journal article" date="2010" name="Science">
        <title>The genome of the Western clawed frog Xenopus tropicalis.</title>
        <authorList>
            <person name="Hellsten U."/>
            <person name="Harland R.M."/>
            <person name="Gilchrist M.J."/>
            <person name="Hendrix D."/>
            <person name="Jurka J."/>
            <person name="Kapitonov V."/>
            <person name="Ovcharenko I."/>
            <person name="Putnam N.H."/>
            <person name="Shu S."/>
            <person name="Taher L."/>
            <person name="Blitz I.L."/>
            <person name="Blumberg B."/>
            <person name="Dichmann D.S."/>
            <person name="Dubchak I."/>
            <person name="Amaya E."/>
            <person name="Detter J.C."/>
            <person name="Fletcher R."/>
            <person name="Gerhard D.S."/>
            <person name="Goodstein D."/>
            <person name="Graves T."/>
            <person name="Grigoriev I.V."/>
            <person name="Grimwood J."/>
            <person name="Kawashima T."/>
            <person name="Lindquist E."/>
            <person name="Lucas S.M."/>
            <person name="Mead P.E."/>
            <person name="Mitros T."/>
            <person name="Ogino H."/>
            <person name="Ohta Y."/>
            <person name="Poliakov A.V."/>
            <person name="Pollet N."/>
            <person name="Robert J."/>
            <person name="Salamov A."/>
            <person name="Sater A.K."/>
            <person name="Schmutz J."/>
            <person name="Terry A."/>
            <person name="Vize P.D."/>
            <person name="Warren W.C."/>
            <person name="Wells D."/>
            <person name="Wills A."/>
            <person name="Wilson R.K."/>
            <person name="Zimmerman L.B."/>
            <person name="Zorn A.M."/>
            <person name="Grainger R."/>
            <person name="Grammer T."/>
            <person name="Khokha M.K."/>
            <person name="Richardson P.M."/>
            <person name="Rokhsar D.S."/>
        </authorList>
    </citation>
    <scope>NUCLEOTIDE SEQUENCE [LARGE SCALE GENOMIC DNA]</scope>
    <source>
        <strain evidence="6">Nigerian</strain>
    </source>
</reference>
<organism evidence="6">
    <name type="scientific">Xenopus tropicalis</name>
    <name type="common">Western clawed frog</name>
    <name type="synonym">Silurana tropicalis</name>
    <dbReference type="NCBI Taxonomy" id="8364"/>
    <lineage>
        <taxon>Eukaryota</taxon>
        <taxon>Metazoa</taxon>
        <taxon>Chordata</taxon>
        <taxon>Craniata</taxon>
        <taxon>Vertebrata</taxon>
        <taxon>Euteleostomi</taxon>
        <taxon>Amphibia</taxon>
        <taxon>Batrachia</taxon>
        <taxon>Anura</taxon>
        <taxon>Pipoidea</taxon>
        <taxon>Pipidae</taxon>
        <taxon>Xenopodinae</taxon>
        <taxon>Xenopus</taxon>
        <taxon>Silurana</taxon>
    </lineage>
</organism>
<feature type="region of interest" description="Disordered" evidence="4">
    <location>
        <begin position="313"/>
        <end position="340"/>
    </location>
</feature>
<feature type="region of interest" description="Disordered" evidence="4">
    <location>
        <begin position="53"/>
        <end position="77"/>
    </location>
</feature>
<accession>A0A6I8PQ37</accession>
<dbReference type="CDD" id="cd21258">
    <property type="entry name" value="CH_SMTNA"/>
    <property type="match status" value="1"/>
</dbReference>
<dbReference type="InterPro" id="IPR022189">
    <property type="entry name" value="SMTN"/>
</dbReference>
<dbReference type="SUPFAM" id="SSF47576">
    <property type="entry name" value="Calponin-homology domain, CH-domain"/>
    <property type="match status" value="1"/>
</dbReference>
<feature type="compositionally biased region" description="Polar residues" evidence="4">
    <location>
        <begin position="730"/>
        <end position="775"/>
    </location>
</feature>
<feature type="region of interest" description="Disordered" evidence="4">
    <location>
        <begin position="704"/>
        <end position="792"/>
    </location>
</feature>
<dbReference type="Bgee" id="ENSXETG00000016155">
    <property type="expression patterns" value="Expressed in 4-cell stage embryo and 16 other cell types or tissues"/>
</dbReference>
<feature type="domain" description="Calponin-homology (CH)" evidence="5">
    <location>
        <begin position="884"/>
        <end position="991"/>
    </location>
</feature>
<keyword evidence="2" id="KW-0175">Coiled coil</keyword>
<dbReference type="InterPro" id="IPR036872">
    <property type="entry name" value="CH_dom_sf"/>
</dbReference>
<evidence type="ECO:0000256" key="2">
    <source>
        <dbReference type="ARBA" id="ARBA00023054"/>
    </source>
</evidence>
<evidence type="ECO:0000256" key="4">
    <source>
        <dbReference type="SAM" id="MobiDB-lite"/>
    </source>
</evidence>
<feature type="compositionally biased region" description="Basic and acidic residues" evidence="4">
    <location>
        <begin position="822"/>
        <end position="834"/>
    </location>
</feature>
<evidence type="ECO:0000256" key="3">
    <source>
        <dbReference type="ARBA" id="ARBA00061655"/>
    </source>
</evidence>
<dbReference type="PANTHER" id="PTHR23167">
    <property type="entry name" value="CALPONIN HOMOLOGY DOMAIN-CONTAINING PROTEIN DDB_G0272472-RELATED"/>
    <property type="match status" value="1"/>
</dbReference>
<dbReference type="FunFam" id="1.10.418.10:FF:000009">
    <property type="entry name" value="smoothelin isoform X2"/>
    <property type="match status" value="1"/>
</dbReference>
<feature type="region of interest" description="Disordered" evidence="4">
    <location>
        <begin position="421"/>
        <end position="549"/>
    </location>
</feature>
<dbReference type="InterPro" id="IPR050540">
    <property type="entry name" value="F-actin_Monoox_Mical"/>
</dbReference>